<organism evidence="2">
    <name type="scientific">Leucothrix mucor</name>
    <dbReference type="NCBI Taxonomy" id="45248"/>
    <lineage>
        <taxon>Bacteria</taxon>
        <taxon>Pseudomonadati</taxon>
        <taxon>Pseudomonadota</taxon>
        <taxon>Gammaproteobacteria</taxon>
        <taxon>Thiotrichales</taxon>
        <taxon>Thiotrichaceae</taxon>
        <taxon>Leucothrix</taxon>
    </lineage>
</organism>
<evidence type="ECO:0008006" key="3">
    <source>
        <dbReference type="Google" id="ProtNLM"/>
    </source>
</evidence>
<dbReference type="Proteomes" id="UP000885750">
    <property type="component" value="Unassembled WGS sequence"/>
</dbReference>
<name>A0A7V2T4V1_LEUMU</name>
<evidence type="ECO:0000256" key="1">
    <source>
        <dbReference type="SAM" id="SignalP"/>
    </source>
</evidence>
<gene>
    <name evidence="2" type="ORF">ENJ51_11160</name>
</gene>
<comment type="caution">
    <text evidence="2">The sequence shown here is derived from an EMBL/GenBank/DDBJ whole genome shotgun (WGS) entry which is preliminary data.</text>
</comment>
<feature type="chain" id="PRO_5030963865" description="DUF5640 domain-containing protein" evidence="1">
    <location>
        <begin position="25"/>
        <end position="108"/>
    </location>
</feature>
<dbReference type="EMBL" id="DRMS01000419">
    <property type="protein sequence ID" value="HFC93356.1"/>
    <property type="molecule type" value="Genomic_DNA"/>
</dbReference>
<evidence type="ECO:0000313" key="2">
    <source>
        <dbReference type="EMBL" id="HFC93356.1"/>
    </source>
</evidence>
<reference evidence="2" key="1">
    <citation type="journal article" date="2020" name="mSystems">
        <title>Genome- and Community-Level Interaction Insights into Carbon Utilization and Element Cycling Functions of Hydrothermarchaeota in Hydrothermal Sediment.</title>
        <authorList>
            <person name="Zhou Z."/>
            <person name="Liu Y."/>
            <person name="Xu W."/>
            <person name="Pan J."/>
            <person name="Luo Z.H."/>
            <person name="Li M."/>
        </authorList>
    </citation>
    <scope>NUCLEOTIDE SEQUENCE [LARGE SCALE GENOMIC DNA]</scope>
    <source>
        <strain evidence="2">HyVt-493</strain>
    </source>
</reference>
<sequence>MKKITLLITVLLLSLSLFSMPAFAENPLVGSWSNEKIKLTIKANHKYTYTVKILGVKKTFIGKWSTKGKTLTFNYTLLGKRTKAATYSFSKGNLLLKQNGKTSHLKRR</sequence>
<accession>A0A7V2T4V1</accession>
<proteinExistence type="predicted"/>
<keyword evidence="1" id="KW-0732">Signal</keyword>
<dbReference type="AlphaFoldDB" id="A0A7V2T4V1"/>
<feature type="signal peptide" evidence="1">
    <location>
        <begin position="1"/>
        <end position="24"/>
    </location>
</feature>
<protein>
    <recommendedName>
        <fullName evidence="3">DUF5640 domain-containing protein</fullName>
    </recommendedName>
</protein>